<dbReference type="OrthoDB" id="2495341at2759"/>
<evidence type="ECO:0000256" key="1">
    <source>
        <dbReference type="SAM" id="MobiDB-lite"/>
    </source>
</evidence>
<feature type="signal peptide" evidence="2">
    <location>
        <begin position="1"/>
        <end position="27"/>
    </location>
</feature>
<feature type="compositionally biased region" description="Polar residues" evidence="1">
    <location>
        <begin position="138"/>
        <end position="160"/>
    </location>
</feature>
<evidence type="ECO:0000313" key="3">
    <source>
        <dbReference type="EMBL" id="KAA1096691.1"/>
    </source>
</evidence>
<dbReference type="EMBL" id="VSWC01000067">
    <property type="protein sequence ID" value="KAA1096691.1"/>
    <property type="molecule type" value="Genomic_DNA"/>
</dbReference>
<dbReference type="AlphaFoldDB" id="A0A5B0S1H5"/>
<dbReference type="Proteomes" id="UP000324748">
    <property type="component" value="Unassembled WGS sequence"/>
</dbReference>
<dbReference type="EMBL" id="VDEP01000102">
    <property type="protein sequence ID" value="KAA1131727.1"/>
    <property type="molecule type" value="Genomic_DNA"/>
</dbReference>
<keyword evidence="2" id="KW-0732">Signal</keyword>
<name>A0A5B0S1H5_PUCGR</name>
<keyword evidence="5" id="KW-1185">Reference proteome</keyword>
<organism evidence="4 6">
    <name type="scientific">Puccinia graminis f. sp. tritici</name>
    <dbReference type="NCBI Taxonomy" id="56615"/>
    <lineage>
        <taxon>Eukaryota</taxon>
        <taxon>Fungi</taxon>
        <taxon>Dikarya</taxon>
        <taxon>Basidiomycota</taxon>
        <taxon>Pucciniomycotina</taxon>
        <taxon>Pucciniomycetes</taxon>
        <taxon>Pucciniales</taxon>
        <taxon>Pucciniaceae</taxon>
        <taxon>Puccinia</taxon>
    </lineage>
</organism>
<proteinExistence type="predicted"/>
<feature type="chain" id="PRO_5036138282" description="Secreted protein" evidence="2">
    <location>
        <begin position="28"/>
        <end position="189"/>
    </location>
</feature>
<evidence type="ECO:0000313" key="6">
    <source>
        <dbReference type="Proteomes" id="UP000325313"/>
    </source>
</evidence>
<reference evidence="5 6" key="1">
    <citation type="submission" date="2019-05" db="EMBL/GenBank/DDBJ databases">
        <title>Emergence of the Ug99 lineage of the wheat stem rust pathogen through somatic hybridization.</title>
        <authorList>
            <person name="Li F."/>
            <person name="Upadhyaya N.M."/>
            <person name="Sperschneider J."/>
            <person name="Matny O."/>
            <person name="Nguyen-Phuc H."/>
            <person name="Mago R."/>
            <person name="Raley C."/>
            <person name="Miller M.E."/>
            <person name="Silverstein K.A.T."/>
            <person name="Henningsen E."/>
            <person name="Hirsch C.D."/>
            <person name="Visser B."/>
            <person name="Pretorius Z.A."/>
            <person name="Steffenson B.J."/>
            <person name="Schwessinger B."/>
            <person name="Dodds P.N."/>
            <person name="Figueroa M."/>
        </authorList>
    </citation>
    <scope>NUCLEOTIDE SEQUENCE [LARGE SCALE GENOMIC DNA]</scope>
    <source>
        <strain evidence="3">21-0</strain>
        <strain evidence="4 6">Ug99</strain>
    </source>
</reference>
<evidence type="ECO:0000256" key="2">
    <source>
        <dbReference type="SAM" id="SignalP"/>
    </source>
</evidence>
<sequence length="189" mass="19941">MFFRPIAITSLFTAVLWLGFGSRVVLGDIENDDEDCQIYTDARSPTATCNGIYKCAGGCTGYVTATNCTRSQQPNDMKPPLTTEKCKLGYGKSSATMAICINEDASFTCYGPATGKAECKGCVDLNHQGPSGPDPHSVSVSGDNSKGGSNTTPIVDTNGPNVLKHSSGATIRINMSIFSLGTFPSVIFF</sequence>
<gene>
    <name evidence="3" type="ORF">PGT21_025199</name>
    <name evidence="4" type="ORF">PGTUg99_017796</name>
</gene>
<protein>
    <recommendedName>
        <fullName evidence="7">Secreted protein</fullName>
    </recommendedName>
</protein>
<evidence type="ECO:0000313" key="4">
    <source>
        <dbReference type="EMBL" id="KAA1131727.1"/>
    </source>
</evidence>
<comment type="caution">
    <text evidence="4">The sequence shown here is derived from an EMBL/GenBank/DDBJ whole genome shotgun (WGS) entry which is preliminary data.</text>
</comment>
<evidence type="ECO:0000313" key="5">
    <source>
        <dbReference type="Proteomes" id="UP000324748"/>
    </source>
</evidence>
<dbReference type="Proteomes" id="UP000325313">
    <property type="component" value="Unassembled WGS sequence"/>
</dbReference>
<evidence type="ECO:0008006" key="7">
    <source>
        <dbReference type="Google" id="ProtNLM"/>
    </source>
</evidence>
<accession>A0A5B0S1H5</accession>
<feature type="region of interest" description="Disordered" evidence="1">
    <location>
        <begin position="130"/>
        <end position="161"/>
    </location>
</feature>